<dbReference type="Proteomes" id="UP000502248">
    <property type="component" value="Chromosome"/>
</dbReference>
<dbReference type="Gene3D" id="2.20.110.10">
    <property type="entry name" value="Histone H3 K4-specific methyltransferase SET7/9 N-terminal domain"/>
    <property type="match status" value="2"/>
</dbReference>
<evidence type="ECO:0000313" key="3">
    <source>
        <dbReference type="EMBL" id="QJD84980.1"/>
    </source>
</evidence>
<name>A0A7Z2ZML4_9BACL</name>
<dbReference type="PANTHER" id="PTHR23084:SF263">
    <property type="entry name" value="MORN REPEAT-CONTAINING PROTEIN 1"/>
    <property type="match status" value="1"/>
</dbReference>
<feature type="region of interest" description="Disordered" evidence="2">
    <location>
        <begin position="351"/>
        <end position="372"/>
    </location>
</feature>
<organism evidence="3 4">
    <name type="scientific">Cohnella herbarum</name>
    <dbReference type="NCBI Taxonomy" id="2728023"/>
    <lineage>
        <taxon>Bacteria</taxon>
        <taxon>Bacillati</taxon>
        <taxon>Bacillota</taxon>
        <taxon>Bacilli</taxon>
        <taxon>Bacillales</taxon>
        <taxon>Paenibacillaceae</taxon>
        <taxon>Cohnella</taxon>
    </lineage>
</organism>
<keyword evidence="4" id="KW-1185">Reference proteome</keyword>
<dbReference type="PROSITE" id="PS51450">
    <property type="entry name" value="LRR"/>
    <property type="match status" value="1"/>
</dbReference>
<gene>
    <name evidence="3" type="ORF">HH215_18530</name>
</gene>
<dbReference type="RefSeq" id="WP_169281256.1">
    <property type="nucleotide sequence ID" value="NZ_CP051680.1"/>
</dbReference>
<sequence length="372" mass="42651">MGNRKANTSGRIDLRGYTYEGELRCNKPHGFGKEFDRTGGLNYEGFWQYGLKNGQGKEYRSRVYDLVYEGEFKNNHYEGKGIFYFNNGYVYHGHFEDREFQGPGVVYAPDGELNFVGTFSKNKKDGIGFQYYKGKVIKGEWEEGELIRQIDPDHGSRDYFESIDREKKIHFDEILFELGVEMPSLVPSRTSIPLTDQTVLKLDPSLEKAIRKDPRIQNPNPITIGDMKQLYYLDCSYGEWIKDLTGIEHAVNLSDLDLSGSLDDSIIELPDLSCLVNLNSLNLNSTNISSVDSLANLPNLADLYLQDTCVTDLKPLARIKTLESLSVERDWVDLEDLKFLVERNPSLTIYGYNDDEDDDDYDDDCDLYEDED</sequence>
<dbReference type="InterPro" id="IPR032675">
    <property type="entry name" value="LRR_dom_sf"/>
</dbReference>
<accession>A0A7Z2ZML4</accession>
<evidence type="ECO:0000256" key="2">
    <source>
        <dbReference type="SAM" id="MobiDB-lite"/>
    </source>
</evidence>
<dbReference type="InterPro" id="IPR001611">
    <property type="entry name" value="Leu-rich_rpt"/>
</dbReference>
<feature type="compositionally biased region" description="Acidic residues" evidence="2">
    <location>
        <begin position="353"/>
        <end position="372"/>
    </location>
</feature>
<proteinExistence type="predicted"/>
<evidence type="ECO:0000313" key="4">
    <source>
        <dbReference type="Proteomes" id="UP000502248"/>
    </source>
</evidence>
<protein>
    <recommendedName>
        <fullName evidence="5">MORN repeat-containing protein</fullName>
    </recommendedName>
</protein>
<keyword evidence="1" id="KW-0677">Repeat</keyword>
<dbReference type="Pfam" id="PF02493">
    <property type="entry name" value="MORN"/>
    <property type="match status" value="4"/>
</dbReference>
<reference evidence="3 4" key="1">
    <citation type="submission" date="2020-04" db="EMBL/GenBank/DDBJ databases">
        <title>Genome sequencing of novel species.</title>
        <authorList>
            <person name="Heo J."/>
            <person name="Kim S.-J."/>
            <person name="Kim J.-S."/>
            <person name="Hong S.-B."/>
            <person name="Kwon S.-W."/>
        </authorList>
    </citation>
    <scope>NUCLEOTIDE SEQUENCE [LARGE SCALE GENOMIC DNA]</scope>
    <source>
        <strain evidence="3 4">MFER-1</strain>
    </source>
</reference>
<evidence type="ECO:0008006" key="5">
    <source>
        <dbReference type="Google" id="ProtNLM"/>
    </source>
</evidence>
<dbReference type="SMART" id="SM00698">
    <property type="entry name" value="MORN"/>
    <property type="match status" value="5"/>
</dbReference>
<dbReference type="Gene3D" id="3.80.10.10">
    <property type="entry name" value="Ribonuclease Inhibitor"/>
    <property type="match status" value="1"/>
</dbReference>
<evidence type="ECO:0000256" key="1">
    <source>
        <dbReference type="ARBA" id="ARBA00022737"/>
    </source>
</evidence>
<dbReference type="AlphaFoldDB" id="A0A7Z2ZML4"/>
<dbReference type="KEGG" id="cheb:HH215_18530"/>
<dbReference type="SUPFAM" id="SSF82185">
    <property type="entry name" value="Histone H3 K4-specific methyltransferase SET7/9 N-terminal domain"/>
    <property type="match status" value="1"/>
</dbReference>
<dbReference type="PANTHER" id="PTHR23084">
    <property type="entry name" value="PHOSPHATIDYLINOSITOL-4-PHOSPHATE 5-KINASE RELATED"/>
    <property type="match status" value="1"/>
</dbReference>
<dbReference type="EMBL" id="CP051680">
    <property type="protein sequence ID" value="QJD84980.1"/>
    <property type="molecule type" value="Genomic_DNA"/>
</dbReference>
<dbReference type="SUPFAM" id="SSF52058">
    <property type="entry name" value="L domain-like"/>
    <property type="match status" value="1"/>
</dbReference>
<dbReference type="InterPro" id="IPR003409">
    <property type="entry name" value="MORN"/>
</dbReference>